<comment type="caution">
    <text evidence="2">The sequence shown here is derived from an EMBL/GenBank/DDBJ whole genome shotgun (WGS) entry which is preliminary data.</text>
</comment>
<organism evidence="2 3">
    <name type="scientific">Bifidobacterium thermophilum</name>
    <dbReference type="NCBI Taxonomy" id="33905"/>
    <lineage>
        <taxon>Bacteria</taxon>
        <taxon>Bacillati</taxon>
        <taxon>Actinomycetota</taxon>
        <taxon>Actinomycetes</taxon>
        <taxon>Bifidobacteriales</taxon>
        <taxon>Bifidobacteriaceae</taxon>
        <taxon>Bifidobacterium</taxon>
    </lineage>
</organism>
<dbReference type="EMBL" id="JABAGI010000005">
    <property type="protein sequence ID" value="NME62199.1"/>
    <property type="molecule type" value="Genomic_DNA"/>
</dbReference>
<evidence type="ECO:0000313" key="2">
    <source>
        <dbReference type="EMBL" id="NME62199.1"/>
    </source>
</evidence>
<gene>
    <name evidence="2" type="ORF">HF844_05215</name>
</gene>
<evidence type="ECO:0000313" key="3">
    <source>
        <dbReference type="Proteomes" id="UP000588369"/>
    </source>
</evidence>
<dbReference type="RefSeq" id="WP_168984187.1">
    <property type="nucleotide sequence ID" value="NZ_JABAGI010000005.1"/>
</dbReference>
<protein>
    <submittedName>
        <fullName evidence="2">Uncharacterized protein</fullName>
    </submittedName>
</protein>
<reference evidence="2 3" key="1">
    <citation type="submission" date="2020-04" db="EMBL/GenBank/DDBJ databases">
        <authorList>
            <person name="Hitch T.C.A."/>
            <person name="Wylensek D."/>
            <person name="Clavel T."/>
        </authorList>
    </citation>
    <scope>NUCLEOTIDE SEQUENCE [LARGE SCALE GENOMIC DNA]</scope>
    <source>
        <strain evidence="2 3">BSM-130-P53-3C</strain>
    </source>
</reference>
<proteinExistence type="predicted"/>
<evidence type="ECO:0000256" key="1">
    <source>
        <dbReference type="SAM" id="MobiDB-lite"/>
    </source>
</evidence>
<dbReference type="Proteomes" id="UP000588369">
    <property type="component" value="Unassembled WGS sequence"/>
</dbReference>
<sequence>MTRQDNPDAPLTSAALGRIIDHCSNPNIPGTPAYRLNTWLGDPLAAREAAVRAIYTALTDQQRRQEKKGDTLNVRLAWAVARRMGLERVFTSLGIPASLQRAGRVFERRKARLAAENGAVPPRDEWPRIWDEAVLEEIDRQQRRHDSGETKTRPRWLPLHDGRSTSPHSAGVILACGGLDAWLKALDGLKHSADSHRSKADWDNVAAVIPAPADPDRDLGPAWLMEHGITLETAAKLDDATLEEAGVDPAGWHDMVRRASDAYRDLDRALGDPDAAMRLVARHPDMDAMRILAAEHVDRRTAATMLLVGRWRVVEPDLDPRLMIRPDLLRQASLEAARLTRIAAAV</sequence>
<name>A0A7X9NQY1_9BIFI</name>
<feature type="region of interest" description="Disordered" evidence="1">
    <location>
        <begin position="140"/>
        <end position="162"/>
    </location>
</feature>
<dbReference type="AlphaFoldDB" id="A0A7X9NQY1"/>
<accession>A0A7X9NQY1</accession>